<dbReference type="GO" id="GO:0006310">
    <property type="term" value="P:DNA recombination"/>
    <property type="evidence" value="ECO:0007669"/>
    <property type="project" value="UniProtKB-KW"/>
</dbReference>
<sequence>MFAFTSLGTKVDYNATKGRGPYNFRIHRQNYHRIGSLIPSNGSEPKYAQLYVYDTEHEVNNRLKLWDDIQFFLQLLNDQKPSDRPDIINRAFNVKLKKLCEDLISKKIFGPIIAACWRLFEFDIHKRHPPVERLQYHLEDQQTVCFNENNTISRLIQSENTKKTMLTEWFKTNENNDMANQFTYTEFPMHFVWDKKTKQWNKRKRGFAIGRLPYAKPTSGERYYLRILLNIVKGATNFSELKTVENIHYHTFKDACHARGLQENNNEWHHALQEASYWASFSQLLHLFSTMLLYCEITDINKLWQTCLAVSNDDYICQIKKKNQSPIININMTEIQNQILIELENILKNNGRSLKEFVDMPVPNESIKSIFENQLIFQELNYKISSLYKDYDEMLPKLNKEQVIFEKVIKSSKQKIENLYFVYGSGGTGKTYIWKILITKLRSEKKIVLAVASSGIASLLLPGGRLPILNSKFQLTLTK</sequence>
<dbReference type="Pfam" id="PF14214">
    <property type="entry name" value="Helitron_like_N"/>
    <property type="match status" value="1"/>
</dbReference>
<dbReference type="InterPro" id="IPR027417">
    <property type="entry name" value="P-loop_NTPase"/>
</dbReference>
<dbReference type="Proteomes" id="UP000236161">
    <property type="component" value="Unassembled WGS sequence"/>
</dbReference>
<reference evidence="4 5" key="1">
    <citation type="journal article" date="2017" name="Nature">
        <title>The Apostasia genome and the evolution of orchids.</title>
        <authorList>
            <person name="Zhang G.Q."/>
            <person name="Liu K.W."/>
            <person name="Li Z."/>
            <person name="Lohaus R."/>
            <person name="Hsiao Y.Y."/>
            <person name="Niu S.C."/>
            <person name="Wang J.Y."/>
            <person name="Lin Y.C."/>
            <person name="Xu Q."/>
            <person name="Chen L.J."/>
            <person name="Yoshida K."/>
            <person name="Fujiwara S."/>
            <person name="Wang Z.W."/>
            <person name="Zhang Y.Q."/>
            <person name="Mitsuda N."/>
            <person name="Wang M."/>
            <person name="Liu G.H."/>
            <person name="Pecoraro L."/>
            <person name="Huang H.X."/>
            <person name="Xiao X.J."/>
            <person name="Lin M."/>
            <person name="Wu X.Y."/>
            <person name="Wu W.L."/>
            <person name="Chen Y.Y."/>
            <person name="Chang S.B."/>
            <person name="Sakamoto S."/>
            <person name="Ohme-Takagi M."/>
            <person name="Yagi M."/>
            <person name="Zeng S.J."/>
            <person name="Shen C.Y."/>
            <person name="Yeh C.M."/>
            <person name="Luo Y.B."/>
            <person name="Tsai W.C."/>
            <person name="Van de Peer Y."/>
            <person name="Liu Z.J."/>
        </authorList>
    </citation>
    <scope>NUCLEOTIDE SEQUENCE [LARGE SCALE GENOMIC DNA]</scope>
    <source>
        <strain evidence="5">cv. Shenzhen</strain>
        <tissue evidence="4">Stem</tissue>
    </source>
</reference>
<keyword evidence="1" id="KW-0233">DNA recombination</keyword>
<dbReference type="PANTHER" id="PTHR10492:SF90">
    <property type="entry name" value="ATP-DEPENDENT DNA HELICASE"/>
    <property type="match status" value="1"/>
</dbReference>
<keyword evidence="1" id="KW-0067">ATP-binding</keyword>
<dbReference type="GO" id="GO:0005524">
    <property type="term" value="F:ATP binding"/>
    <property type="evidence" value="ECO:0007669"/>
    <property type="project" value="UniProtKB-KW"/>
</dbReference>
<keyword evidence="1" id="KW-0547">Nucleotide-binding</keyword>
<evidence type="ECO:0000256" key="1">
    <source>
        <dbReference type="RuleBase" id="RU363044"/>
    </source>
</evidence>
<keyword evidence="1" id="KW-0234">DNA repair</keyword>
<dbReference type="EMBL" id="KZ451885">
    <property type="protein sequence ID" value="PKA66941.1"/>
    <property type="molecule type" value="Genomic_DNA"/>
</dbReference>
<proteinExistence type="inferred from homology"/>
<evidence type="ECO:0000313" key="4">
    <source>
        <dbReference type="EMBL" id="PKA66941.1"/>
    </source>
</evidence>
<comment type="cofactor">
    <cofactor evidence="1">
        <name>Mg(2+)</name>
        <dbReference type="ChEBI" id="CHEBI:18420"/>
    </cofactor>
</comment>
<name>A0A2I0BGN4_9ASPA</name>
<dbReference type="GO" id="GO:0006281">
    <property type="term" value="P:DNA repair"/>
    <property type="evidence" value="ECO:0007669"/>
    <property type="project" value="UniProtKB-KW"/>
</dbReference>
<dbReference type="STRING" id="1088818.A0A2I0BGN4"/>
<comment type="similarity">
    <text evidence="1">Belongs to the helicase family.</text>
</comment>
<dbReference type="Pfam" id="PF05970">
    <property type="entry name" value="PIF1"/>
    <property type="match status" value="1"/>
</dbReference>
<keyword evidence="5" id="KW-1185">Reference proteome</keyword>
<evidence type="ECO:0000313" key="5">
    <source>
        <dbReference type="Proteomes" id="UP000236161"/>
    </source>
</evidence>
<evidence type="ECO:0000259" key="2">
    <source>
        <dbReference type="Pfam" id="PF05970"/>
    </source>
</evidence>
<dbReference type="SUPFAM" id="SSF52540">
    <property type="entry name" value="P-loop containing nucleoside triphosphate hydrolases"/>
    <property type="match status" value="1"/>
</dbReference>
<dbReference type="PANTHER" id="PTHR10492">
    <property type="match status" value="1"/>
</dbReference>
<organism evidence="4 5">
    <name type="scientific">Apostasia shenzhenica</name>
    <dbReference type="NCBI Taxonomy" id="1088818"/>
    <lineage>
        <taxon>Eukaryota</taxon>
        <taxon>Viridiplantae</taxon>
        <taxon>Streptophyta</taxon>
        <taxon>Embryophyta</taxon>
        <taxon>Tracheophyta</taxon>
        <taxon>Spermatophyta</taxon>
        <taxon>Magnoliopsida</taxon>
        <taxon>Liliopsida</taxon>
        <taxon>Asparagales</taxon>
        <taxon>Orchidaceae</taxon>
        <taxon>Apostasioideae</taxon>
        <taxon>Apostasia</taxon>
    </lineage>
</organism>
<protein>
    <recommendedName>
        <fullName evidence="1">ATP-dependent DNA helicase</fullName>
        <ecNumber evidence="1">5.6.2.3</ecNumber>
    </recommendedName>
</protein>
<dbReference type="InterPro" id="IPR010285">
    <property type="entry name" value="DNA_helicase_pif1-like_DEAD"/>
</dbReference>
<feature type="domain" description="DNA helicase Pif1-like DEAD-box helicase" evidence="2">
    <location>
        <begin position="398"/>
        <end position="475"/>
    </location>
</feature>
<keyword evidence="1 4" id="KW-0378">Hydrolase</keyword>
<keyword evidence="1 4" id="KW-0347">Helicase</keyword>
<comment type="catalytic activity">
    <reaction evidence="1">
        <text>ATP + H2O = ADP + phosphate + H(+)</text>
        <dbReference type="Rhea" id="RHEA:13065"/>
        <dbReference type="ChEBI" id="CHEBI:15377"/>
        <dbReference type="ChEBI" id="CHEBI:15378"/>
        <dbReference type="ChEBI" id="CHEBI:30616"/>
        <dbReference type="ChEBI" id="CHEBI:43474"/>
        <dbReference type="ChEBI" id="CHEBI:456216"/>
        <dbReference type="EC" id="5.6.2.3"/>
    </reaction>
</comment>
<dbReference type="Gene3D" id="3.40.50.300">
    <property type="entry name" value="P-loop containing nucleotide triphosphate hydrolases"/>
    <property type="match status" value="1"/>
</dbReference>
<dbReference type="EC" id="5.6.2.3" evidence="1"/>
<accession>A0A2I0BGN4</accession>
<feature type="domain" description="Helitron helicase-like" evidence="3">
    <location>
        <begin position="65"/>
        <end position="119"/>
    </location>
</feature>
<dbReference type="InterPro" id="IPR025476">
    <property type="entry name" value="Helitron_helicase-like"/>
</dbReference>
<dbReference type="GO" id="GO:0016887">
    <property type="term" value="F:ATP hydrolysis activity"/>
    <property type="evidence" value="ECO:0007669"/>
    <property type="project" value="RHEA"/>
</dbReference>
<dbReference type="AlphaFoldDB" id="A0A2I0BGN4"/>
<keyword evidence="1" id="KW-0227">DNA damage</keyword>
<dbReference type="GO" id="GO:0043139">
    <property type="term" value="F:5'-3' DNA helicase activity"/>
    <property type="evidence" value="ECO:0007669"/>
    <property type="project" value="UniProtKB-EC"/>
</dbReference>
<dbReference type="GO" id="GO:0000723">
    <property type="term" value="P:telomere maintenance"/>
    <property type="evidence" value="ECO:0007669"/>
    <property type="project" value="InterPro"/>
</dbReference>
<gene>
    <name evidence="4" type="ORF">AXF42_Ash003598</name>
</gene>
<evidence type="ECO:0000259" key="3">
    <source>
        <dbReference type="Pfam" id="PF14214"/>
    </source>
</evidence>
<dbReference type="OrthoDB" id="2439059at2759"/>